<dbReference type="GO" id="GO:0008410">
    <property type="term" value="F:CoA-transferase activity"/>
    <property type="evidence" value="ECO:0007669"/>
    <property type="project" value="TreeGrafter"/>
</dbReference>
<organism evidence="3 4">
    <name type="scientific">Streptomyces cacaoi</name>
    <dbReference type="NCBI Taxonomy" id="1898"/>
    <lineage>
        <taxon>Bacteria</taxon>
        <taxon>Bacillati</taxon>
        <taxon>Actinomycetota</taxon>
        <taxon>Actinomycetes</taxon>
        <taxon>Kitasatosporales</taxon>
        <taxon>Streptomycetaceae</taxon>
        <taxon>Streptomyces</taxon>
    </lineage>
</organism>
<keyword evidence="1 3" id="KW-0808">Transferase</keyword>
<sequence length="422" mass="43390">MTAAETAGTTDMTGTAVTRPLAGLRVVDLGQYIAAPGAGQNLADLGADVIKVEPPAGDQARGIGPLGQAMVRANNRGKRSLAVDLRTGAGRQVVDDLVDSADVLLHNFRHGVSARLGLDPDTVLARRPGLVYGFVTGFGTRGPSAYRVGLDVAAQAEFAVMDLTGEADGDPQRVGFTVADVLAAQALTSGVLAALLHRATTGRGEVVETSLMEAVVHAQAATWAEYGLSGAVPRRRGHGQALAAPAADLVRTRDGGALVLSAYTADKFAALCSLIGQPELADDPRFATNAARVAHRPQLLEVLHSTLGGLDRPQALERLRSAGIVCGAVRRFDEVVGDADVLASGLIADCRGAHAAYTAPTTPFSLGGRRPTSSPPAPEVGEHTGPVLAELGRSEADIRALTEGGVVVRADAGTAVPKEEPT</sequence>
<dbReference type="PANTHER" id="PTHR48207">
    <property type="entry name" value="SUCCINATE--HYDROXYMETHYLGLUTARATE COA-TRANSFERASE"/>
    <property type="match status" value="1"/>
</dbReference>
<reference evidence="3 4" key="1">
    <citation type="submission" date="2019-06" db="EMBL/GenBank/DDBJ databases">
        <title>Whole genome shotgun sequence of Streptomyces cacaoi subsp. cacaoi NBRC 12748.</title>
        <authorList>
            <person name="Hosoyama A."/>
            <person name="Uohara A."/>
            <person name="Ohji S."/>
            <person name="Ichikawa N."/>
        </authorList>
    </citation>
    <scope>NUCLEOTIDE SEQUENCE [LARGE SCALE GENOMIC DNA]</scope>
    <source>
        <strain evidence="3 4">NBRC 12748</strain>
    </source>
</reference>
<name>A0A4Y3QYQ3_STRCI</name>
<dbReference type="PANTHER" id="PTHR48207:SF3">
    <property type="entry name" value="SUCCINATE--HYDROXYMETHYLGLUTARATE COA-TRANSFERASE"/>
    <property type="match status" value="1"/>
</dbReference>
<dbReference type="Gene3D" id="3.40.50.10540">
    <property type="entry name" value="Crotonobetainyl-coa:carnitine coa-transferase, domain 1"/>
    <property type="match status" value="1"/>
</dbReference>
<proteinExistence type="predicted"/>
<gene>
    <name evidence="3" type="ORF">SCA03_16210</name>
</gene>
<accession>A0A4Y3QYQ3</accession>
<dbReference type="InterPro" id="IPR050483">
    <property type="entry name" value="CoA-transferase_III_domain"/>
</dbReference>
<dbReference type="InterPro" id="IPR023606">
    <property type="entry name" value="CoA-Trfase_III_dom_1_sf"/>
</dbReference>
<dbReference type="InterPro" id="IPR044855">
    <property type="entry name" value="CoA-Trfase_III_dom3_sf"/>
</dbReference>
<dbReference type="EMBL" id="BJMM01000006">
    <property type="protein sequence ID" value="GEB49070.1"/>
    <property type="molecule type" value="Genomic_DNA"/>
</dbReference>
<keyword evidence="4" id="KW-1185">Reference proteome</keyword>
<dbReference type="AlphaFoldDB" id="A0A4Y3QYQ3"/>
<evidence type="ECO:0000256" key="1">
    <source>
        <dbReference type="ARBA" id="ARBA00022679"/>
    </source>
</evidence>
<comment type="caution">
    <text evidence="3">The sequence shown here is derived from an EMBL/GenBank/DDBJ whole genome shotgun (WGS) entry which is preliminary data.</text>
</comment>
<dbReference type="Pfam" id="PF02515">
    <property type="entry name" value="CoA_transf_3"/>
    <property type="match status" value="1"/>
</dbReference>
<evidence type="ECO:0000313" key="4">
    <source>
        <dbReference type="Proteomes" id="UP000319210"/>
    </source>
</evidence>
<evidence type="ECO:0000313" key="3">
    <source>
        <dbReference type="EMBL" id="GEB49070.1"/>
    </source>
</evidence>
<protein>
    <submittedName>
        <fullName evidence="3">CoA transferase</fullName>
    </submittedName>
</protein>
<dbReference type="Gene3D" id="3.30.1540.10">
    <property type="entry name" value="formyl-coa transferase, domain 3"/>
    <property type="match status" value="1"/>
</dbReference>
<dbReference type="InterPro" id="IPR003673">
    <property type="entry name" value="CoA-Trfase_fam_III"/>
</dbReference>
<dbReference type="SUPFAM" id="SSF89796">
    <property type="entry name" value="CoA-transferase family III (CaiB/BaiF)"/>
    <property type="match status" value="1"/>
</dbReference>
<evidence type="ECO:0000256" key="2">
    <source>
        <dbReference type="SAM" id="MobiDB-lite"/>
    </source>
</evidence>
<dbReference type="Proteomes" id="UP000319210">
    <property type="component" value="Unassembled WGS sequence"/>
</dbReference>
<feature type="region of interest" description="Disordered" evidence="2">
    <location>
        <begin position="361"/>
        <end position="385"/>
    </location>
</feature>